<dbReference type="Gene3D" id="3.50.30.30">
    <property type="match status" value="1"/>
</dbReference>
<dbReference type="CDD" id="cd02120">
    <property type="entry name" value="PA_subtilisin_like"/>
    <property type="match status" value="1"/>
</dbReference>
<feature type="domain" description="Peptidase C-terminal archaeal/bacterial" evidence="15">
    <location>
        <begin position="886"/>
        <end position="932"/>
    </location>
</feature>
<evidence type="ECO:0000313" key="18">
    <source>
        <dbReference type="EMBL" id="EYR62865.1"/>
    </source>
</evidence>
<evidence type="ECO:0000259" key="16">
    <source>
        <dbReference type="Pfam" id="PF05922"/>
    </source>
</evidence>
<evidence type="ECO:0000259" key="14">
    <source>
        <dbReference type="Pfam" id="PF02225"/>
    </source>
</evidence>
<dbReference type="InterPro" id="IPR022398">
    <property type="entry name" value="Peptidase_S8_His-AS"/>
</dbReference>
<feature type="active site" description="Charge relay system" evidence="9 10">
    <location>
        <position position="266"/>
    </location>
</feature>
<dbReference type="InterPro" id="IPR036852">
    <property type="entry name" value="Peptidase_S8/S53_dom_sf"/>
</dbReference>
<dbReference type="InterPro" id="IPR010259">
    <property type="entry name" value="S8pro/Inhibitor_I9"/>
</dbReference>
<dbReference type="InterPro" id="IPR037045">
    <property type="entry name" value="S8pro/Inhibitor_I9_sf"/>
</dbReference>
<dbReference type="AlphaFoldDB" id="A0A021VS65"/>
<dbReference type="CDD" id="cd04852">
    <property type="entry name" value="Peptidases_S8_3"/>
    <property type="match status" value="1"/>
</dbReference>
<gene>
    <name evidence="18" type="ORF">N866_04635</name>
</gene>
<evidence type="ECO:0000256" key="6">
    <source>
        <dbReference type="ARBA" id="ARBA00022801"/>
    </source>
</evidence>
<dbReference type="GO" id="GO:0005576">
    <property type="term" value="C:extracellular region"/>
    <property type="evidence" value="ECO:0007669"/>
    <property type="project" value="UniProtKB-SubCell"/>
</dbReference>
<evidence type="ECO:0000256" key="3">
    <source>
        <dbReference type="ARBA" id="ARBA00022525"/>
    </source>
</evidence>
<evidence type="ECO:0000313" key="19">
    <source>
        <dbReference type="Proteomes" id="UP000019753"/>
    </source>
</evidence>
<keyword evidence="7 10" id="KW-0720">Serine protease</keyword>
<evidence type="ECO:0000256" key="7">
    <source>
        <dbReference type="ARBA" id="ARBA00022825"/>
    </source>
</evidence>
<evidence type="ECO:0000259" key="17">
    <source>
        <dbReference type="Pfam" id="PF17766"/>
    </source>
</evidence>
<dbReference type="Pfam" id="PF17766">
    <property type="entry name" value="fn3_6"/>
    <property type="match status" value="1"/>
</dbReference>
<evidence type="ECO:0000256" key="11">
    <source>
        <dbReference type="RuleBase" id="RU003355"/>
    </source>
</evidence>
<dbReference type="Pfam" id="PF04151">
    <property type="entry name" value="PPC"/>
    <property type="match status" value="1"/>
</dbReference>
<dbReference type="Gene3D" id="3.40.50.200">
    <property type="entry name" value="Peptidase S8/S53 domain"/>
    <property type="match status" value="1"/>
</dbReference>
<dbReference type="PROSITE" id="PS00138">
    <property type="entry name" value="SUBTILASE_SER"/>
    <property type="match status" value="1"/>
</dbReference>
<dbReference type="GO" id="GO:0006508">
    <property type="term" value="P:proteolysis"/>
    <property type="evidence" value="ECO:0007669"/>
    <property type="project" value="UniProtKB-KW"/>
</dbReference>
<evidence type="ECO:0000256" key="1">
    <source>
        <dbReference type="ARBA" id="ARBA00004613"/>
    </source>
</evidence>
<feature type="domain" description="Inhibitor I9" evidence="16">
    <location>
        <begin position="55"/>
        <end position="153"/>
    </location>
</feature>
<comment type="caution">
    <text evidence="18">The sequence shown here is derived from an EMBL/GenBank/DDBJ whole genome shotgun (WGS) entry which is preliminary data.</text>
</comment>
<dbReference type="Gene3D" id="2.60.120.380">
    <property type="match status" value="1"/>
</dbReference>
<keyword evidence="3" id="KW-0964">Secreted</keyword>
<dbReference type="Gene3D" id="3.30.70.80">
    <property type="entry name" value="Peptidase S8 propeptide/proteinase inhibitor I9"/>
    <property type="match status" value="1"/>
</dbReference>
<dbReference type="Gene3D" id="2.60.40.2310">
    <property type="match status" value="1"/>
</dbReference>
<feature type="domain" description="Peptidase S8/S53" evidence="13">
    <location>
        <begin position="181"/>
        <end position="627"/>
    </location>
</feature>
<dbReference type="InterPro" id="IPR003137">
    <property type="entry name" value="PA_domain"/>
</dbReference>
<keyword evidence="4 10" id="KW-0645">Protease</keyword>
<name>A0A021VS65_9CELL</name>
<evidence type="ECO:0000256" key="12">
    <source>
        <dbReference type="SAM" id="SignalP"/>
    </source>
</evidence>
<dbReference type="PRINTS" id="PR00723">
    <property type="entry name" value="SUBTILISIN"/>
</dbReference>
<feature type="chain" id="PRO_5001500768" description="Serine protease" evidence="12">
    <location>
        <begin position="21"/>
        <end position="1009"/>
    </location>
</feature>
<feature type="signal peptide" evidence="12">
    <location>
        <begin position="1"/>
        <end position="20"/>
    </location>
</feature>
<comment type="similarity">
    <text evidence="2 10 11">Belongs to the peptidase S8 family.</text>
</comment>
<dbReference type="PROSITE" id="PS51892">
    <property type="entry name" value="SUBTILASE"/>
    <property type="match status" value="1"/>
</dbReference>
<evidence type="ECO:0000256" key="4">
    <source>
        <dbReference type="ARBA" id="ARBA00022670"/>
    </source>
</evidence>
<evidence type="ECO:0000256" key="5">
    <source>
        <dbReference type="ARBA" id="ARBA00022729"/>
    </source>
</evidence>
<dbReference type="PROSITE" id="PS00137">
    <property type="entry name" value="SUBTILASE_HIS"/>
    <property type="match status" value="1"/>
</dbReference>
<evidence type="ECO:0000256" key="9">
    <source>
        <dbReference type="PIRSR" id="PIRSR615500-1"/>
    </source>
</evidence>
<keyword evidence="6 10" id="KW-0378">Hydrolase</keyword>
<accession>A0A021VS65</accession>
<dbReference type="PANTHER" id="PTHR10795">
    <property type="entry name" value="PROPROTEIN CONVERTASE SUBTILISIN/KEXIN"/>
    <property type="match status" value="1"/>
</dbReference>
<evidence type="ECO:0000259" key="13">
    <source>
        <dbReference type="Pfam" id="PF00082"/>
    </source>
</evidence>
<evidence type="ECO:0000256" key="8">
    <source>
        <dbReference type="ARBA" id="ARBA00023180"/>
    </source>
</evidence>
<feature type="active site" description="Charge relay system" evidence="9 10">
    <location>
        <position position="580"/>
    </location>
</feature>
<dbReference type="InterPro" id="IPR041469">
    <property type="entry name" value="Subtilisin-like_FN3"/>
</dbReference>
<protein>
    <recommendedName>
        <fullName evidence="20">Serine protease</fullName>
    </recommendedName>
</protein>
<keyword evidence="8" id="KW-0325">Glycoprotein</keyword>
<dbReference type="InterPro" id="IPR007280">
    <property type="entry name" value="Peptidase_C_arc/bac"/>
</dbReference>
<evidence type="ECO:0000256" key="10">
    <source>
        <dbReference type="PROSITE-ProRule" id="PRU01240"/>
    </source>
</evidence>
<dbReference type="Pfam" id="PF00082">
    <property type="entry name" value="Peptidase_S8"/>
    <property type="match status" value="1"/>
</dbReference>
<proteinExistence type="inferred from homology"/>
<dbReference type="SUPFAM" id="SSF52743">
    <property type="entry name" value="Subtilisin-like"/>
    <property type="match status" value="1"/>
</dbReference>
<dbReference type="Pfam" id="PF02225">
    <property type="entry name" value="PA"/>
    <property type="match status" value="1"/>
</dbReference>
<dbReference type="InterPro" id="IPR023827">
    <property type="entry name" value="Peptidase_S8_Asp-AS"/>
</dbReference>
<evidence type="ECO:0000259" key="15">
    <source>
        <dbReference type="Pfam" id="PF04151"/>
    </source>
</evidence>
<dbReference type="Proteomes" id="UP000019753">
    <property type="component" value="Unassembled WGS sequence"/>
</dbReference>
<feature type="active site" description="Charge relay system" evidence="9 10">
    <location>
        <position position="190"/>
    </location>
</feature>
<dbReference type="InterPro" id="IPR045051">
    <property type="entry name" value="SBT"/>
</dbReference>
<dbReference type="GO" id="GO:0004252">
    <property type="term" value="F:serine-type endopeptidase activity"/>
    <property type="evidence" value="ECO:0007669"/>
    <property type="project" value="UniProtKB-UniRule"/>
</dbReference>
<dbReference type="InterPro" id="IPR046450">
    <property type="entry name" value="PA_dom_sf"/>
</dbReference>
<sequence length="1009" mass="102102">MAAAVAASVAIVGAALPATAQVGATSAPVTTPPAVADERATITPAQEQELVQGRYVVLMKGDPVVAYAGGVPGIAATKPAEGEGVTADSASVREYVQHLRAERKEARKAAAVPEAAVETEYSFAVNGFTAELTEEQVQRLAKQEGVLAVRPDTLQQPQTDASGEFLGLTGPGAAWAEGYTGEGVVVGVIDTGIWPEHPSFADDGTYPDPVGVAEGIPCEFGTTPGNEDDAPFECNNKLLGARDMRVAYNSVVGPELYDSARDADGHGTHVASTAAGNAGVQAEVLGSQIGAVSGVAPRAQVVAYKVCGDAGCFTSDLAGGIDQAVADGVDVINYSIGGGAGPVGPDDLAFLFANQAGIFVATSAGNDGPAPGTVGSPAVFPWLTSVGASTHDRGFGGSVTLGDGRTFDGATITGGLPQTRVVDAADLGNELCLLDTFETDLTGTVVLCKRGQIARVEKSQAVFEAGGAGMVLYDVSDDAALVTDNHWVPSVHVGLSAGLAVKAYVDAQGEAATVAITGGETVEAQGSVMADFSSRGPNAVTADVIVPDVTAPGVNILAGHTPTPPLGAPGQLFQSISGTSMSSPHVAGLFALLKQAHPDWSPAAAKSAIMTTARQDVVKEDGTTPADPFDMGAGHIDPSGTDKGSVFQPGLVYDAGFTEYLGFLCGIEADVFGDSEAFCGGLAADGVPTDPSDLNLASIAIGELAGSQTLTRTITSVTEENAALTYRARVEAPEGFDVTVSPAQVTLRRGESATVEITVTTRAGAPEGEFSFGSLTWQSLRGNGRNAKAGPYEVRSPIAVRAVAIDTPPVVTGTGTEGTVSVPVVFGYQGEYAATGHGLVAATVTDGTVGQDPDQTAFTPDDGAGITAHTFEVTDAAVARWRLVEGTSATDLDVFVVGPDGEQVAASTNGGTDELVTLTTPQPGTYTVYVHGWQTGGATISYGLESWLVPLATGGSLTVDSAPTEATIASPGEVVASWTGATPGADHLGAVAHHRGGELLGLTLVEVTG</sequence>
<dbReference type="Pfam" id="PF05922">
    <property type="entry name" value="Inhibitor_I9"/>
    <property type="match status" value="1"/>
</dbReference>
<dbReference type="PROSITE" id="PS00136">
    <property type="entry name" value="SUBTILASE_ASP"/>
    <property type="match status" value="1"/>
</dbReference>
<dbReference type="SUPFAM" id="SSF52025">
    <property type="entry name" value="PA domain"/>
    <property type="match status" value="1"/>
</dbReference>
<feature type="domain" description="PA" evidence="14">
    <location>
        <begin position="422"/>
        <end position="500"/>
    </location>
</feature>
<evidence type="ECO:0000256" key="2">
    <source>
        <dbReference type="ARBA" id="ARBA00011073"/>
    </source>
</evidence>
<reference evidence="18 19" key="1">
    <citation type="submission" date="2014-01" db="EMBL/GenBank/DDBJ databases">
        <title>Actinotalea ferrariae CF5-4.</title>
        <authorList>
            <person name="Chen F."/>
            <person name="Li Y."/>
            <person name="Wang G."/>
        </authorList>
    </citation>
    <scope>NUCLEOTIDE SEQUENCE [LARGE SCALE GENOMIC DNA]</scope>
    <source>
        <strain evidence="18 19">CF5-4</strain>
    </source>
</reference>
<keyword evidence="19" id="KW-1185">Reference proteome</keyword>
<dbReference type="InterPro" id="IPR015500">
    <property type="entry name" value="Peptidase_S8_subtilisin-rel"/>
</dbReference>
<organism evidence="18 19">
    <name type="scientific">Actinotalea ferrariae CF5-4</name>
    <dbReference type="NCBI Taxonomy" id="948458"/>
    <lineage>
        <taxon>Bacteria</taxon>
        <taxon>Bacillati</taxon>
        <taxon>Actinomycetota</taxon>
        <taxon>Actinomycetes</taxon>
        <taxon>Micrococcales</taxon>
        <taxon>Cellulomonadaceae</taxon>
        <taxon>Actinotalea</taxon>
    </lineage>
</organism>
<dbReference type="EMBL" id="AXCW01000157">
    <property type="protein sequence ID" value="EYR62865.1"/>
    <property type="molecule type" value="Genomic_DNA"/>
</dbReference>
<dbReference type="InterPro" id="IPR034197">
    <property type="entry name" value="Peptidases_S8_3"/>
</dbReference>
<dbReference type="InterPro" id="IPR023828">
    <property type="entry name" value="Peptidase_S8_Ser-AS"/>
</dbReference>
<evidence type="ECO:0008006" key="20">
    <source>
        <dbReference type="Google" id="ProtNLM"/>
    </source>
</evidence>
<comment type="subcellular location">
    <subcellularLocation>
        <location evidence="1">Secreted</location>
    </subcellularLocation>
</comment>
<dbReference type="InterPro" id="IPR000209">
    <property type="entry name" value="Peptidase_S8/S53_dom"/>
</dbReference>
<keyword evidence="5 12" id="KW-0732">Signal</keyword>
<feature type="domain" description="Subtilisin-like protease fibronectin type-III" evidence="17">
    <location>
        <begin position="693"/>
        <end position="800"/>
    </location>
</feature>